<dbReference type="PROSITE" id="PS00211">
    <property type="entry name" value="ABC_TRANSPORTER_1"/>
    <property type="match status" value="1"/>
</dbReference>
<evidence type="ECO:0000256" key="7">
    <source>
        <dbReference type="ARBA" id="ARBA00022967"/>
    </source>
</evidence>
<dbReference type="InterPro" id="IPR017871">
    <property type="entry name" value="ABC_transporter-like_CS"/>
</dbReference>
<dbReference type="SUPFAM" id="SSF50331">
    <property type="entry name" value="MOP-like"/>
    <property type="match status" value="1"/>
</dbReference>
<protein>
    <submittedName>
        <fullName evidence="12">Molybdenum ABC transporter ATP-binding protein</fullName>
        <ecNumber evidence="12">3.6.3.29</ecNumber>
    </submittedName>
</protein>
<keyword evidence="8" id="KW-0472">Membrane</keyword>
<dbReference type="GO" id="GO:0005524">
    <property type="term" value="F:ATP binding"/>
    <property type="evidence" value="ECO:0007669"/>
    <property type="project" value="UniProtKB-KW"/>
</dbReference>
<dbReference type="InterPro" id="IPR011868">
    <property type="entry name" value="ModC_ABC_ATP-bd"/>
</dbReference>
<dbReference type="InterPro" id="IPR027417">
    <property type="entry name" value="P-loop_NTPase"/>
</dbReference>
<keyword evidence="6 12" id="KW-0067">ATP-binding</keyword>
<keyword evidence="4" id="KW-0997">Cell inner membrane</keyword>
<dbReference type="SUPFAM" id="SSF52540">
    <property type="entry name" value="P-loop containing nucleoside triphosphate hydrolases"/>
    <property type="match status" value="1"/>
</dbReference>
<dbReference type="PANTHER" id="PTHR43514">
    <property type="entry name" value="ABC TRANSPORTER I FAMILY MEMBER 10"/>
    <property type="match status" value="1"/>
</dbReference>
<dbReference type="PROSITE" id="PS50893">
    <property type="entry name" value="ABC_TRANSPORTER_2"/>
    <property type="match status" value="1"/>
</dbReference>
<accession>A0A398CCR4</accession>
<keyword evidence="7" id="KW-1278">Translocase</keyword>
<dbReference type="EMBL" id="QXJC01000003">
    <property type="protein sequence ID" value="RID98030.1"/>
    <property type="molecule type" value="Genomic_DNA"/>
</dbReference>
<keyword evidence="5" id="KW-0547">Nucleotide-binding</keyword>
<dbReference type="InterPro" id="IPR003439">
    <property type="entry name" value="ABC_transporter-like_ATP-bd"/>
</dbReference>
<organism evidence="12 13">
    <name type="scientific">Simplicispira hankyongi</name>
    <dbReference type="NCBI Taxonomy" id="2315688"/>
    <lineage>
        <taxon>Bacteria</taxon>
        <taxon>Pseudomonadati</taxon>
        <taxon>Pseudomonadota</taxon>
        <taxon>Betaproteobacteria</taxon>
        <taxon>Burkholderiales</taxon>
        <taxon>Comamonadaceae</taxon>
        <taxon>Simplicispira</taxon>
    </lineage>
</organism>
<evidence type="ECO:0000256" key="5">
    <source>
        <dbReference type="ARBA" id="ARBA00022741"/>
    </source>
</evidence>
<evidence type="ECO:0000256" key="1">
    <source>
        <dbReference type="ARBA" id="ARBA00022448"/>
    </source>
</evidence>
<dbReference type="GO" id="GO:0140359">
    <property type="term" value="F:ABC-type transporter activity"/>
    <property type="evidence" value="ECO:0007669"/>
    <property type="project" value="InterPro"/>
</dbReference>
<dbReference type="PROSITE" id="PS51866">
    <property type="entry name" value="MOP"/>
    <property type="match status" value="1"/>
</dbReference>
<keyword evidence="2" id="KW-1003">Cell membrane</keyword>
<evidence type="ECO:0000256" key="2">
    <source>
        <dbReference type="ARBA" id="ARBA00022475"/>
    </source>
</evidence>
<evidence type="ECO:0000256" key="3">
    <source>
        <dbReference type="ARBA" id="ARBA00022505"/>
    </source>
</evidence>
<dbReference type="EC" id="3.6.3.29" evidence="12"/>
<dbReference type="Gene3D" id="3.40.50.300">
    <property type="entry name" value="P-loop containing nucleotide triphosphate hydrolases"/>
    <property type="match status" value="1"/>
</dbReference>
<dbReference type="NCBIfam" id="TIGR02142">
    <property type="entry name" value="modC_ABC"/>
    <property type="match status" value="1"/>
</dbReference>
<evidence type="ECO:0000259" key="11">
    <source>
        <dbReference type="PROSITE" id="PS51866"/>
    </source>
</evidence>
<dbReference type="InterPro" id="IPR050334">
    <property type="entry name" value="Molybdenum_import_ModC"/>
</dbReference>
<dbReference type="GO" id="GO:0015098">
    <property type="term" value="F:molybdate ion transmembrane transporter activity"/>
    <property type="evidence" value="ECO:0007669"/>
    <property type="project" value="InterPro"/>
</dbReference>
<dbReference type="InterPro" id="IPR003593">
    <property type="entry name" value="AAA+_ATPase"/>
</dbReference>
<dbReference type="RefSeq" id="WP_119108694.1">
    <property type="nucleotide sequence ID" value="NZ_QXJC01000003.1"/>
</dbReference>
<feature type="domain" description="ABC transporter" evidence="10">
    <location>
        <begin position="3"/>
        <end position="245"/>
    </location>
</feature>
<dbReference type="Pfam" id="PF03459">
    <property type="entry name" value="TOBE"/>
    <property type="match status" value="1"/>
</dbReference>
<keyword evidence="13" id="KW-1185">Reference proteome</keyword>
<dbReference type="OrthoDB" id="5298774at2"/>
<evidence type="ECO:0000256" key="8">
    <source>
        <dbReference type="ARBA" id="ARBA00023136"/>
    </source>
</evidence>
<dbReference type="GO" id="GO:0016020">
    <property type="term" value="C:membrane"/>
    <property type="evidence" value="ECO:0007669"/>
    <property type="project" value="InterPro"/>
</dbReference>
<comment type="caution">
    <text evidence="12">The sequence shown here is derived from an EMBL/GenBank/DDBJ whole genome shotgun (WGS) entry which is preliminary data.</text>
</comment>
<gene>
    <name evidence="12" type="primary">modC</name>
    <name evidence="12" type="ORF">D3F03_07020</name>
</gene>
<keyword evidence="12" id="KW-0378">Hydrolase</keyword>
<keyword evidence="3 9" id="KW-0500">Molybdenum</keyword>
<dbReference type="InterPro" id="IPR004606">
    <property type="entry name" value="Mop_domain"/>
</dbReference>
<sequence>MNAENPGIQARLRLERSPFTLDVDLQLPGHGFIALFGPSGCGKTTCLRALAGLERAHPGLVRVAGSTWQDDAAGIWLPTHQRALGFVFQEASLFDHLSVRGNIMYAQKRVQSTGRSAVAGAAVAVEQAVDLLGLAGLMDRRPATLSGGERQRVAIARALAAQPRLLLMDEPLAALDAGRKAELLPYLEALQRTLAIPVLYVSHALDEVARLATHMVLLDAGRVRASGSAEVLMARLDLPLAQGDAAATIIEGTLVRHDSAEHLSTLGFAGGELHVISTTARPLGQRLRVRIQARDVSLTLERQSGTSILNIVPATVTGLREDSPGQWMVALDAGGARLLARITQRSVTALGIAPGRSLFAQVKGVALLD</sequence>
<dbReference type="Pfam" id="PF00005">
    <property type="entry name" value="ABC_tran"/>
    <property type="match status" value="1"/>
</dbReference>
<dbReference type="SMART" id="SM00382">
    <property type="entry name" value="AAA"/>
    <property type="match status" value="1"/>
</dbReference>
<dbReference type="Gene3D" id="2.40.50.100">
    <property type="match status" value="1"/>
</dbReference>
<dbReference type="PANTHER" id="PTHR43514:SF10">
    <property type="entry name" value="MOLYBDENUM IMPORT ATP-BINDING PROTEIN MODC 2"/>
    <property type="match status" value="1"/>
</dbReference>
<evidence type="ECO:0000313" key="12">
    <source>
        <dbReference type="EMBL" id="RID98030.1"/>
    </source>
</evidence>
<dbReference type="AlphaFoldDB" id="A0A398CCR4"/>
<dbReference type="InterPro" id="IPR005116">
    <property type="entry name" value="Transp-assoc_OB_typ1"/>
</dbReference>
<evidence type="ECO:0000259" key="10">
    <source>
        <dbReference type="PROSITE" id="PS50893"/>
    </source>
</evidence>
<dbReference type="InterPro" id="IPR008995">
    <property type="entry name" value="Mo/tungstate-bd_C_term_dom"/>
</dbReference>
<feature type="domain" description="Mop" evidence="11">
    <location>
        <begin position="305"/>
        <end position="369"/>
    </location>
</feature>
<evidence type="ECO:0000313" key="13">
    <source>
        <dbReference type="Proteomes" id="UP000266302"/>
    </source>
</evidence>
<evidence type="ECO:0000256" key="4">
    <source>
        <dbReference type="ARBA" id="ARBA00022519"/>
    </source>
</evidence>
<evidence type="ECO:0000256" key="9">
    <source>
        <dbReference type="PROSITE-ProRule" id="PRU01213"/>
    </source>
</evidence>
<evidence type="ECO:0000256" key="6">
    <source>
        <dbReference type="ARBA" id="ARBA00022840"/>
    </source>
</evidence>
<proteinExistence type="predicted"/>
<reference evidence="12 13" key="1">
    <citation type="submission" date="2018-09" db="EMBL/GenBank/DDBJ databases">
        <title>Draft genome of Simplicispira sp. NY-02.</title>
        <authorList>
            <person name="Im W.T."/>
        </authorList>
    </citation>
    <scope>NUCLEOTIDE SEQUENCE [LARGE SCALE GENOMIC DNA]</scope>
    <source>
        <strain evidence="12 13">NY-02</strain>
    </source>
</reference>
<dbReference type="Proteomes" id="UP000266302">
    <property type="component" value="Unassembled WGS sequence"/>
</dbReference>
<dbReference type="GO" id="GO:0016887">
    <property type="term" value="F:ATP hydrolysis activity"/>
    <property type="evidence" value="ECO:0007669"/>
    <property type="project" value="InterPro"/>
</dbReference>
<name>A0A398CCR4_9BURK</name>
<keyword evidence="1" id="KW-0813">Transport</keyword>